<protein>
    <submittedName>
        <fullName evidence="2">Uncharacterized protein</fullName>
    </submittedName>
</protein>
<evidence type="ECO:0000256" key="1">
    <source>
        <dbReference type="SAM" id="MobiDB-lite"/>
    </source>
</evidence>
<dbReference type="Proteomes" id="UP000198888">
    <property type="component" value="Unassembled WGS sequence"/>
</dbReference>
<keyword evidence="3" id="KW-1185">Reference proteome</keyword>
<accession>A0A2H4Q638</accession>
<dbReference type="EMBL" id="FNYR01000005">
    <property type="protein sequence ID" value="SEI68464.1"/>
    <property type="molecule type" value="Genomic_DNA"/>
</dbReference>
<feature type="compositionally biased region" description="Basic and acidic residues" evidence="1">
    <location>
        <begin position="36"/>
        <end position="45"/>
    </location>
</feature>
<gene>
    <name evidence="2" type="ORF">SAMN05444271_105158</name>
</gene>
<reference evidence="2 3" key="1">
    <citation type="submission" date="2016-10" db="EMBL/GenBank/DDBJ databases">
        <authorList>
            <person name="de Groot N.N."/>
        </authorList>
    </citation>
    <scope>NUCLEOTIDE SEQUENCE [LARGE SCALE GENOMIC DNA]</scope>
    <source>
        <strain evidence="2 3">DSM 22187</strain>
    </source>
</reference>
<evidence type="ECO:0000313" key="2">
    <source>
        <dbReference type="EMBL" id="SEI68464.1"/>
    </source>
</evidence>
<proteinExistence type="predicted"/>
<dbReference type="STRING" id="1073996.SAMN05444271_105158"/>
<dbReference type="AlphaFoldDB" id="A0A1H6SRN1"/>
<accession>A0A1H6SRN1</accession>
<feature type="region of interest" description="Disordered" evidence="1">
    <location>
        <begin position="1"/>
        <end position="58"/>
    </location>
</feature>
<organism evidence="2 3">
    <name type="scientific">Halohasta litchfieldiae</name>
    <dbReference type="NCBI Taxonomy" id="1073996"/>
    <lineage>
        <taxon>Archaea</taxon>
        <taxon>Methanobacteriati</taxon>
        <taxon>Methanobacteriota</taxon>
        <taxon>Stenosarchaea group</taxon>
        <taxon>Halobacteria</taxon>
        <taxon>Halobacteriales</taxon>
        <taxon>Haloferacaceae</taxon>
        <taxon>Halohasta</taxon>
    </lineage>
</organism>
<sequence>MGGAQFGPVNCHDAQSLRPTKTYISLGPPNSDMEVTDTRETRREADDTDSSPCISALKSSPDRTVFTEEGNCDGWIATDCIVTLSR</sequence>
<evidence type="ECO:0000313" key="3">
    <source>
        <dbReference type="Proteomes" id="UP000198888"/>
    </source>
</evidence>
<name>A0A1H6SRN1_9EURY</name>
<dbReference type="KEGG" id="hae:halTADL_3131"/>